<dbReference type="InterPro" id="IPR001036">
    <property type="entry name" value="Acrflvin-R"/>
</dbReference>
<feature type="transmembrane region" description="Helical" evidence="3">
    <location>
        <begin position="778"/>
        <end position="799"/>
    </location>
</feature>
<reference evidence="5 6" key="1">
    <citation type="submission" date="2024-01" db="EMBL/GenBank/DDBJ databases">
        <title>The genome of the rayed Mediterranean limpet Patella caerulea (Linnaeus, 1758).</title>
        <authorList>
            <person name="Anh-Thu Weber A."/>
            <person name="Halstead-Nussloch G."/>
        </authorList>
    </citation>
    <scope>NUCLEOTIDE SEQUENCE [LARGE SCALE GENOMIC DNA]</scope>
    <source>
        <strain evidence="5">AATW-2023a</strain>
        <tissue evidence="5">Whole specimen</tissue>
    </source>
</reference>
<dbReference type="PANTHER" id="PTHR10796">
    <property type="entry name" value="PATCHED-RELATED"/>
    <property type="match status" value="1"/>
</dbReference>
<feature type="transmembrane region" description="Helical" evidence="3">
    <location>
        <begin position="441"/>
        <end position="464"/>
    </location>
</feature>
<evidence type="ECO:0000256" key="1">
    <source>
        <dbReference type="ARBA" id="ARBA00005585"/>
    </source>
</evidence>
<name>A0AAN8JCM6_PATCE</name>
<evidence type="ECO:0000313" key="6">
    <source>
        <dbReference type="Proteomes" id="UP001347796"/>
    </source>
</evidence>
<dbReference type="AlphaFoldDB" id="A0AAN8JCM6"/>
<keyword evidence="3" id="KW-1133">Transmembrane helix</keyword>
<dbReference type="SUPFAM" id="SSF82866">
    <property type="entry name" value="Multidrug efflux transporter AcrB transmembrane domain"/>
    <property type="match status" value="2"/>
</dbReference>
<feature type="transmembrane region" description="Helical" evidence="3">
    <location>
        <begin position="338"/>
        <end position="358"/>
    </location>
</feature>
<dbReference type="InterPro" id="IPR000731">
    <property type="entry name" value="SSD"/>
</dbReference>
<dbReference type="GO" id="GO:0016020">
    <property type="term" value="C:membrane"/>
    <property type="evidence" value="ECO:0007669"/>
    <property type="project" value="InterPro"/>
</dbReference>
<comment type="similarity">
    <text evidence="1">Belongs to the patched family.</text>
</comment>
<dbReference type="GO" id="GO:0022857">
    <property type="term" value="F:transmembrane transporter activity"/>
    <property type="evidence" value="ECO:0007669"/>
    <property type="project" value="InterPro"/>
</dbReference>
<dbReference type="PANTHER" id="PTHR10796:SF92">
    <property type="entry name" value="PATCHED-RELATED, ISOFORM A"/>
    <property type="match status" value="1"/>
</dbReference>
<comment type="caution">
    <text evidence="5">The sequence shown here is derived from an EMBL/GenBank/DDBJ whole genome shotgun (WGS) entry which is preliminary data.</text>
</comment>
<feature type="region of interest" description="Disordered" evidence="2">
    <location>
        <begin position="1"/>
        <end position="52"/>
    </location>
</feature>
<dbReference type="InterPro" id="IPR051697">
    <property type="entry name" value="Patched_domain-protein"/>
</dbReference>
<dbReference type="Gene3D" id="1.20.1640.10">
    <property type="entry name" value="Multidrug efflux transporter AcrB transmembrane domain"/>
    <property type="match status" value="2"/>
</dbReference>
<evidence type="ECO:0000259" key="4">
    <source>
        <dbReference type="PROSITE" id="PS50156"/>
    </source>
</evidence>
<keyword evidence="6" id="KW-1185">Reference proteome</keyword>
<protein>
    <recommendedName>
        <fullName evidence="4">SSD domain-containing protein</fullName>
    </recommendedName>
</protein>
<keyword evidence="3" id="KW-0812">Transmembrane</keyword>
<evidence type="ECO:0000256" key="2">
    <source>
        <dbReference type="SAM" id="MobiDB-lite"/>
    </source>
</evidence>
<organism evidence="5 6">
    <name type="scientific">Patella caerulea</name>
    <name type="common">Rayed Mediterranean limpet</name>
    <dbReference type="NCBI Taxonomy" id="87958"/>
    <lineage>
        <taxon>Eukaryota</taxon>
        <taxon>Metazoa</taxon>
        <taxon>Spiralia</taxon>
        <taxon>Lophotrochozoa</taxon>
        <taxon>Mollusca</taxon>
        <taxon>Gastropoda</taxon>
        <taxon>Patellogastropoda</taxon>
        <taxon>Patelloidea</taxon>
        <taxon>Patellidae</taxon>
        <taxon>Patella</taxon>
    </lineage>
</organism>
<feature type="transmembrane region" description="Helical" evidence="3">
    <location>
        <begin position="820"/>
        <end position="841"/>
    </location>
</feature>
<dbReference type="EMBL" id="JAZGQO010000010">
    <property type="protein sequence ID" value="KAK6175072.1"/>
    <property type="molecule type" value="Genomic_DNA"/>
</dbReference>
<feature type="transmembrane region" description="Helical" evidence="3">
    <location>
        <begin position="308"/>
        <end position="326"/>
    </location>
</feature>
<dbReference type="Pfam" id="PF12349">
    <property type="entry name" value="Sterol-sensing"/>
    <property type="match status" value="1"/>
</dbReference>
<keyword evidence="3" id="KW-0472">Membrane</keyword>
<feature type="transmembrane region" description="Helical" evidence="3">
    <location>
        <begin position="364"/>
        <end position="386"/>
    </location>
</feature>
<proteinExistence type="inferred from homology"/>
<accession>A0AAN8JCM6</accession>
<feature type="transmembrane region" description="Helical" evidence="3">
    <location>
        <begin position="533"/>
        <end position="551"/>
    </location>
</feature>
<dbReference type="PRINTS" id="PR00702">
    <property type="entry name" value="ACRIFLAVINRP"/>
</dbReference>
<feature type="domain" description="SSD" evidence="4">
    <location>
        <begin position="307"/>
        <end position="464"/>
    </location>
</feature>
<feature type="transmembrane region" description="Helical" evidence="3">
    <location>
        <begin position="407"/>
        <end position="429"/>
    </location>
</feature>
<dbReference type="InterPro" id="IPR053958">
    <property type="entry name" value="HMGCR/SNAP/NPC1-like_SSD"/>
</dbReference>
<gene>
    <name evidence="5" type="ORF">SNE40_013609</name>
</gene>
<feature type="transmembrane region" description="Helical" evidence="3">
    <location>
        <begin position="719"/>
        <end position="744"/>
    </location>
</feature>
<evidence type="ECO:0000256" key="3">
    <source>
        <dbReference type="SAM" id="Phobius"/>
    </source>
</evidence>
<sequence>MTTEKQTMPSSEEPESAESNVSSKLLDKDPGTGTSSTNEQTKESPLKDPDTKKDNYMGKVGMIFGKYGRFVATYPYVFIITPVIVCGLLGLGLLNISSESNIETLYVPVNSRTASERKKVNSLFPDKSNSNFYEQSLGVMNLYGDIMIKSRDNRDVLSSEVVDEIKNMASQLKQFSFEDGGVNLTYADVCAVRNGACFINGEFILGDDFIQRYQDGSITYPKWIDPRGIPTDLSGLIKGSVNTSMVLESVSTLYLKFNIRQENISRSKKWEIEFLDVMSRMSTNLTDIAYSVSSSLDTELNENTGQDIVWFSLSFTILITYASFVAAGGNCVSNRSHLARAGVIGVGLAIVASFGILSAGGLKFVNIVGVMPFLALGVGVDSMFVIMSEWTEHHHKTTTEDQMEATLRGCGGSITIASLTDVIAFFIGASSQFISIRNFCVYTGLALAICFLCHLTFFIGCLALHGRRVRTNRHCITCLETKDEETMKRTSNSLIVWLCSGKKAEKRDDDESLCEKIPRILLTKTVLKKGTKALVILLFLVYLGFSIWGVVNLKQGLILRNLISDTSYFNKYETWRSSNFETKYSISFVFENIDYLNKAQVNSMKDLMTSVQDESAVENNSLLCWYHQYEASNNFNNVSQNQFISNLKTFLLYRPHISNDVEFTFDGSGIKASRCYVFTVDLPDSTDQGNLMLRLRELADGSDLDAFAYTPPFIFFEQYVVILPNILQTVGIAVICMLVITIIFMPHPIMVALVTLNLISILLGIFGFLYFWDLTLSSITMIHLIMSVGFSVDFSVHVCHGFMSSGADDKDGKARDALRISAAPVINGGLSSLIGICTLVGSQSYVFRSFFKIMVLVISFGLAHSMLLLPVILSLIGPANDSNINNKTQNKKGVQLKEIKAYNTTSGTNV</sequence>
<evidence type="ECO:0000313" key="5">
    <source>
        <dbReference type="EMBL" id="KAK6175072.1"/>
    </source>
</evidence>
<feature type="compositionally biased region" description="Basic and acidic residues" evidence="2">
    <location>
        <begin position="40"/>
        <end position="52"/>
    </location>
</feature>
<feature type="transmembrane region" description="Helical" evidence="3">
    <location>
        <begin position="751"/>
        <end position="772"/>
    </location>
</feature>
<dbReference type="Proteomes" id="UP001347796">
    <property type="component" value="Unassembled WGS sequence"/>
</dbReference>
<feature type="transmembrane region" description="Helical" evidence="3">
    <location>
        <begin position="853"/>
        <end position="877"/>
    </location>
</feature>
<feature type="transmembrane region" description="Helical" evidence="3">
    <location>
        <begin position="74"/>
        <end position="94"/>
    </location>
</feature>
<dbReference type="PROSITE" id="PS50156">
    <property type="entry name" value="SSD"/>
    <property type="match status" value="1"/>
</dbReference>